<dbReference type="EMBL" id="CCYD01003101">
    <property type="protein sequence ID" value="CEG50091.1"/>
    <property type="molecule type" value="Genomic_DNA"/>
</dbReference>
<evidence type="ECO:0000313" key="1">
    <source>
        <dbReference type="EMBL" id="CEG50091.1"/>
    </source>
</evidence>
<proteinExistence type="predicted"/>
<organism evidence="1 2">
    <name type="scientific">Plasmopara halstedii</name>
    <name type="common">Downy mildew of sunflower</name>
    <dbReference type="NCBI Taxonomy" id="4781"/>
    <lineage>
        <taxon>Eukaryota</taxon>
        <taxon>Sar</taxon>
        <taxon>Stramenopiles</taxon>
        <taxon>Oomycota</taxon>
        <taxon>Peronosporomycetes</taxon>
        <taxon>Peronosporales</taxon>
        <taxon>Peronosporaceae</taxon>
        <taxon>Plasmopara</taxon>
    </lineage>
</organism>
<reference evidence="2" key="1">
    <citation type="submission" date="2014-09" db="EMBL/GenBank/DDBJ databases">
        <authorList>
            <person name="Sharma Rahul"/>
            <person name="Thines Marco"/>
        </authorList>
    </citation>
    <scope>NUCLEOTIDE SEQUENCE [LARGE SCALE GENOMIC DNA]</scope>
</reference>
<dbReference type="AlphaFoldDB" id="A0A0N7L8K0"/>
<protein>
    <submittedName>
        <fullName evidence="1">Uncharacterized protein</fullName>
    </submittedName>
</protein>
<evidence type="ECO:0000313" key="2">
    <source>
        <dbReference type="Proteomes" id="UP000054928"/>
    </source>
</evidence>
<keyword evidence="2" id="KW-1185">Reference proteome</keyword>
<name>A0A0N7L8K0_PLAHL</name>
<dbReference type="RefSeq" id="XP_036263513.1">
    <property type="nucleotide sequence ID" value="XM_036407275.1"/>
</dbReference>
<sequence length="76" mass="8751">MHGNFAVYDVSDSSTVKVDAFSSKNKALVDYTVGSTNLWDISSPWYRCSKLEIQVCTEYSRNNFKAILNICWQFQE</sequence>
<dbReference type="Proteomes" id="UP000054928">
    <property type="component" value="Unassembled WGS sequence"/>
</dbReference>
<accession>A0A0N7L8K0</accession>
<dbReference type="GeneID" id="59052990"/>